<feature type="transmembrane region" description="Helical" evidence="7">
    <location>
        <begin position="204"/>
        <end position="225"/>
    </location>
</feature>
<feature type="transmembrane region" description="Helical" evidence="7">
    <location>
        <begin position="335"/>
        <end position="354"/>
    </location>
</feature>
<evidence type="ECO:0000256" key="5">
    <source>
        <dbReference type="ARBA" id="ARBA00023136"/>
    </source>
</evidence>
<dbReference type="InterPro" id="IPR012681">
    <property type="entry name" value="NCS1"/>
</dbReference>
<evidence type="ECO:0000256" key="3">
    <source>
        <dbReference type="ARBA" id="ARBA00022692"/>
    </source>
</evidence>
<reference evidence="8 9" key="1">
    <citation type="journal article" date="2013" name="BMC Genomics">
        <title>Genomics-driven discovery of the pneumocandin biosynthetic gene cluster in the fungus Glarea lozoyensis.</title>
        <authorList>
            <person name="Chen L."/>
            <person name="Yue Q."/>
            <person name="Zhang X."/>
            <person name="Xiang M."/>
            <person name="Wang C."/>
            <person name="Li S."/>
            <person name="Che Y."/>
            <person name="Ortiz-Lopez F.J."/>
            <person name="Bills G.F."/>
            <person name="Liu X."/>
            <person name="An Z."/>
        </authorList>
    </citation>
    <scope>NUCLEOTIDE SEQUENCE [LARGE SCALE GENOMIC DNA]</scope>
    <source>
        <strain evidence="9">ATCC 20868 / MF5171</strain>
    </source>
</reference>
<evidence type="ECO:0000256" key="7">
    <source>
        <dbReference type="SAM" id="Phobius"/>
    </source>
</evidence>
<dbReference type="FunFam" id="1.10.4160.10:FF:000001">
    <property type="entry name" value="Uracil permease, putative"/>
    <property type="match status" value="1"/>
</dbReference>
<dbReference type="InterPro" id="IPR045225">
    <property type="entry name" value="Uracil/uridine/allantoin_perm"/>
</dbReference>
<evidence type="ECO:0000313" key="8">
    <source>
        <dbReference type="EMBL" id="EPE29861.1"/>
    </source>
</evidence>
<proteinExistence type="inferred from homology"/>
<dbReference type="HOGENOM" id="CLU_021555_2_0_1"/>
<dbReference type="GeneID" id="19460079"/>
<dbReference type="NCBIfam" id="TIGR00800">
    <property type="entry name" value="ncs1"/>
    <property type="match status" value="1"/>
</dbReference>
<feature type="transmembrane region" description="Helical" evidence="7">
    <location>
        <begin position="50"/>
        <end position="71"/>
    </location>
</feature>
<feature type="transmembrane region" description="Helical" evidence="7">
    <location>
        <begin position="401"/>
        <end position="425"/>
    </location>
</feature>
<gene>
    <name evidence="8" type="ORF">GLAREA_01021</name>
</gene>
<feature type="compositionally biased region" description="Gly residues" evidence="6">
    <location>
        <begin position="544"/>
        <end position="557"/>
    </location>
</feature>
<dbReference type="CDD" id="cd11482">
    <property type="entry name" value="SLC-NCS1sbd_NRT1-like"/>
    <property type="match status" value="1"/>
</dbReference>
<dbReference type="PANTHER" id="PTHR30618">
    <property type="entry name" value="NCS1 FAMILY PURINE/PYRIMIDINE TRANSPORTER"/>
    <property type="match status" value="1"/>
</dbReference>
<dbReference type="eggNOG" id="KOG2466">
    <property type="taxonomic scope" value="Eukaryota"/>
</dbReference>
<sequence>MASNLIRRFRDAVPKPSLKAKGTENVHGEDMWLDNDDVRPLKLADRTWNLWTYLTFWFSATATVSGWYAAASAQALGLSMWESVGTAFGGQVVIAIVIVFNGRAGAKYHIGFPILNRASFGVFGAWWPTFNRAVMAIVWNGVNAVQGGQCVYVMLHALFPSIATIKNVMGEGSALDSGGMIGFVVFWVCTCFFLVIPIPKMKGLVYAKLIVFVISAISMLAWTLTKAGGIGHVVSQPGTAKGSERTWLMIRFFLLGAANCATFASNAADFQRYATKPNDVIIGNLVGFPVANLLVAIVGNLVAASSQAITGELIWNPITFLDTLQSSSYTPGNRAGCFFIAACFSYSAIFSSIFENSLPAGNDIAALFPKYLTVRKGFFICAVVSFAINPWYLLGSASIFISFLASYQIFLSSITGVLLCHYYIITRGYLEIEDLYTSRKDGVYHYFHGWNWRAYLAYVIGIAPNFYGFLNNMGVDAPIGITKAYYFAYEIGLFLSFFTYWAACTWSPPALTVPLSEWREPRDYVRPEERGEVIEGVVEDVEFGNGGGEKGVGGGVRGMEKSESIG</sequence>
<keyword evidence="4 7" id="KW-1133">Transmembrane helix</keyword>
<feature type="transmembrane region" description="Helical" evidence="7">
    <location>
        <begin position="180"/>
        <end position="198"/>
    </location>
</feature>
<dbReference type="EMBL" id="KE145367">
    <property type="protein sequence ID" value="EPE29861.1"/>
    <property type="molecule type" value="Genomic_DNA"/>
</dbReference>
<accession>S3DD00</accession>
<feature type="transmembrane region" description="Helical" evidence="7">
    <location>
        <begin position="484"/>
        <end position="503"/>
    </location>
</feature>
<dbReference type="InterPro" id="IPR001248">
    <property type="entry name" value="Pur-cyt_permease"/>
</dbReference>
<dbReference type="OMA" id="YAICPWY"/>
<dbReference type="RefSeq" id="XP_008083970.1">
    <property type="nucleotide sequence ID" value="XM_008085779.1"/>
</dbReference>
<keyword evidence="3 7" id="KW-0812">Transmembrane</keyword>
<protein>
    <recommendedName>
        <fullName evidence="10">Uridine permease</fullName>
    </recommendedName>
</protein>
<evidence type="ECO:0000256" key="2">
    <source>
        <dbReference type="ARBA" id="ARBA00008974"/>
    </source>
</evidence>
<evidence type="ECO:0000256" key="1">
    <source>
        <dbReference type="ARBA" id="ARBA00004141"/>
    </source>
</evidence>
<feature type="region of interest" description="Disordered" evidence="6">
    <location>
        <begin position="544"/>
        <end position="566"/>
    </location>
</feature>
<evidence type="ECO:0000313" key="9">
    <source>
        <dbReference type="Proteomes" id="UP000016922"/>
    </source>
</evidence>
<dbReference type="OrthoDB" id="2018619at2759"/>
<dbReference type="GO" id="GO:0015205">
    <property type="term" value="F:nucleobase transmembrane transporter activity"/>
    <property type="evidence" value="ECO:0007669"/>
    <property type="project" value="TreeGrafter"/>
</dbReference>
<keyword evidence="5 7" id="KW-0472">Membrane</keyword>
<evidence type="ECO:0000256" key="6">
    <source>
        <dbReference type="SAM" id="MobiDB-lite"/>
    </source>
</evidence>
<organism evidence="8 9">
    <name type="scientific">Glarea lozoyensis (strain ATCC 20868 / MF5171)</name>
    <dbReference type="NCBI Taxonomy" id="1116229"/>
    <lineage>
        <taxon>Eukaryota</taxon>
        <taxon>Fungi</taxon>
        <taxon>Dikarya</taxon>
        <taxon>Ascomycota</taxon>
        <taxon>Pezizomycotina</taxon>
        <taxon>Leotiomycetes</taxon>
        <taxon>Helotiales</taxon>
        <taxon>Helotiaceae</taxon>
        <taxon>Glarea</taxon>
    </lineage>
</organism>
<feature type="transmembrane region" description="Helical" evidence="7">
    <location>
        <begin position="83"/>
        <end position="102"/>
    </location>
</feature>
<feature type="transmembrane region" description="Helical" evidence="7">
    <location>
        <begin position="452"/>
        <end position="472"/>
    </location>
</feature>
<feature type="transmembrane region" description="Helical" evidence="7">
    <location>
        <begin position="374"/>
        <end position="394"/>
    </location>
</feature>
<dbReference type="Gene3D" id="1.10.4160.10">
    <property type="entry name" value="Hydantoin permease"/>
    <property type="match status" value="1"/>
</dbReference>
<feature type="transmembrane region" description="Helical" evidence="7">
    <location>
        <begin position="246"/>
        <end position="268"/>
    </location>
</feature>
<dbReference type="KEGG" id="glz:GLAREA_01021"/>
<dbReference type="Pfam" id="PF02133">
    <property type="entry name" value="Transp_cyt_pur"/>
    <property type="match status" value="1"/>
</dbReference>
<evidence type="ECO:0000256" key="4">
    <source>
        <dbReference type="ARBA" id="ARBA00022989"/>
    </source>
</evidence>
<keyword evidence="9" id="KW-1185">Reference proteome</keyword>
<dbReference type="GO" id="GO:0005886">
    <property type="term" value="C:plasma membrane"/>
    <property type="evidence" value="ECO:0007669"/>
    <property type="project" value="TreeGrafter"/>
</dbReference>
<dbReference type="PANTHER" id="PTHR30618:SF1">
    <property type="entry name" value="URIDINE PERMEASE"/>
    <property type="match status" value="1"/>
</dbReference>
<comment type="subcellular location">
    <subcellularLocation>
        <location evidence="1">Membrane</location>
        <topology evidence="1">Multi-pass membrane protein</topology>
    </subcellularLocation>
</comment>
<dbReference type="Proteomes" id="UP000016922">
    <property type="component" value="Unassembled WGS sequence"/>
</dbReference>
<feature type="transmembrane region" description="Helical" evidence="7">
    <location>
        <begin position="136"/>
        <end position="159"/>
    </location>
</feature>
<comment type="similarity">
    <text evidence="2">Belongs to the purine-cytosine permease (2.A.39) family.</text>
</comment>
<feature type="transmembrane region" description="Helical" evidence="7">
    <location>
        <begin position="280"/>
        <end position="303"/>
    </location>
</feature>
<evidence type="ECO:0008006" key="10">
    <source>
        <dbReference type="Google" id="ProtNLM"/>
    </source>
</evidence>
<dbReference type="AlphaFoldDB" id="S3DD00"/>
<name>S3DD00_GLAL2</name>